<dbReference type="OrthoDB" id="3937045at2759"/>
<protein>
    <submittedName>
        <fullName evidence="1">Uncharacterized protein</fullName>
    </submittedName>
</protein>
<name>A0A6A5XK73_9PLEO</name>
<evidence type="ECO:0000313" key="2">
    <source>
        <dbReference type="Proteomes" id="UP000799778"/>
    </source>
</evidence>
<accession>A0A6A5XK73</accession>
<dbReference type="RefSeq" id="XP_033381033.1">
    <property type="nucleotide sequence ID" value="XM_033522457.1"/>
</dbReference>
<dbReference type="GeneID" id="54279854"/>
<dbReference type="EMBL" id="ML978072">
    <property type="protein sequence ID" value="KAF2012694.1"/>
    <property type="molecule type" value="Genomic_DNA"/>
</dbReference>
<evidence type="ECO:0000313" key="1">
    <source>
        <dbReference type="EMBL" id="KAF2012694.1"/>
    </source>
</evidence>
<reference evidence="1" key="1">
    <citation type="journal article" date="2020" name="Stud. Mycol.">
        <title>101 Dothideomycetes genomes: a test case for predicting lifestyles and emergence of pathogens.</title>
        <authorList>
            <person name="Haridas S."/>
            <person name="Albert R."/>
            <person name="Binder M."/>
            <person name="Bloem J."/>
            <person name="Labutti K."/>
            <person name="Salamov A."/>
            <person name="Andreopoulos B."/>
            <person name="Baker S."/>
            <person name="Barry K."/>
            <person name="Bills G."/>
            <person name="Bluhm B."/>
            <person name="Cannon C."/>
            <person name="Castanera R."/>
            <person name="Culley D."/>
            <person name="Daum C."/>
            <person name="Ezra D."/>
            <person name="Gonzalez J."/>
            <person name="Henrissat B."/>
            <person name="Kuo A."/>
            <person name="Liang C."/>
            <person name="Lipzen A."/>
            <person name="Lutzoni F."/>
            <person name="Magnuson J."/>
            <person name="Mondo S."/>
            <person name="Nolan M."/>
            <person name="Ohm R."/>
            <person name="Pangilinan J."/>
            <person name="Park H.-J."/>
            <person name="Ramirez L."/>
            <person name="Alfaro M."/>
            <person name="Sun H."/>
            <person name="Tritt A."/>
            <person name="Yoshinaga Y."/>
            <person name="Zwiers L.-H."/>
            <person name="Turgeon B."/>
            <person name="Goodwin S."/>
            <person name="Spatafora J."/>
            <person name="Crous P."/>
            <person name="Grigoriev I."/>
        </authorList>
    </citation>
    <scope>NUCLEOTIDE SEQUENCE</scope>
    <source>
        <strain evidence="1">CBS 175.79</strain>
    </source>
</reference>
<keyword evidence="2" id="KW-1185">Reference proteome</keyword>
<organism evidence="1 2">
    <name type="scientific">Aaosphaeria arxii CBS 175.79</name>
    <dbReference type="NCBI Taxonomy" id="1450172"/>
    <lineage>
        <taxon>Eukaryota</taxon>
        <taxon>Fungi</taxon>
        <taxon>Dikarya</taxon>
        <taxon>Ascomycota</taxon>
        <taxon>Pezizomycotina</taxon>
        <taxon>Dothideomycetes</taxon>
        <taxon>Pleosporomycetidae</taxon>
        <taxon>Pleosporales</taxon>
        <taxon>Pleosporales incertae sedis</taxon>
        <taxon>Aaosphaeria</taxon>
    </lineage>
</organism>
<dbReference type="AlphaFoldDB" id="A0A6A5XK73"/>
<sequence>MILRNVNKRLVEEGIPEVTEDILRWRMSNAFKKISRYVHLSCKPPLMNVDPRPPNLPTLPYDPTRSN</sequence>
<proteinExistence type="predicted"/>
<gene>
    <name evidence="1" type="ORF">BU24DRAFT_257275</name>
</gene>
<dbReference type="Proteomes" id="UP000799778">
    <property type="component" value="Unassembled WGS sequence"/>
</dbReference>